<keyword evidence="1" id="KW-1133">Transmembrane helix</keyword>
<keyword evidence="4" id="KW-1185">Reference proteome</keyword>
<evidence type="ECO:0000256" key="1">
    <source>
        <dbReference type="SAM" id="Phobius"/>
    </source>
</evidence>
<feature type="chain" id="PRO_5012398156" evidence="2">
    <location>
        <begin position="21"/>
        <end position="408"/>
    </location>
</feature>
<feature type="signal peptide" evidence="2">
    <location>
        <begin position="1"/>
        <end position="20"/>
    </location>
</feature>
<name>A0A226E8Q1_FOLCA</name>
<feature type="transmembrane region" description="Helical" evidence="1">
    <location>
        <begin position="337"/>
        <end position="360"/>
    </location>
</feature>
<gene>
    <name evidence="3" type="ORF">Fcan01_11186</name>
</gene>
<evidence type="ECO:0000313" key="3">
    <source>
        <dbReference type="EMBL" id="OXA53417.1"/>
    </source>
</evidence>
<organism evidence="3 4">
    <name type="scientific">Folsomia candida</name>
    <name type="common">Springtail</name>
    <dbReference type="NCBI Taxonomy" id="158441"/>
    <lineage>
        <taxon>Eukaryota</taxon>
        <taxon>Metazoa</taxon>
        <taxon>Ecdysozoa</taxon>
        <taxon>Arthropoda</taxon>
        <taxon>Hexapoda</taxon>
        <taxon>Collembola</taxon>
        <taxon>Entomobryomorpha</taxon>
        <taxon>Isotomoidea</taxon>
        <taxon>Isotomidae</taxon>
        <taxon>Proisotominae</taxon>
        <taxon>Folsomia</taxon>
    </lineage>
</organism>
<proteinExistence type="predicted"/>
<keyword evidence="2" id="KW-0732">Signal</keyword>
<keyword evidence="1" id="KW-0472">Membrane</keyword>
<comment type="caution">
    <text evidence="3">The sequence shown here is derived from an EMBL/GenBank/DDBJ whole genome shotgun (WGS) entry which is preliminary data.</text>
</comment>
<feature type="transmembrane region" description="Helical" evidence="1">
    <location>
        <begin position="307"/>
        <end position="325"/>
    </location>
</feature>
<accession>A0A226E8Q1</accession>
<feature type="transmembrane region" description="Helical" evidence="1">
    <location>
        <begin position="280"/>
        <end position="300"/>
    </location>
</feature>
<evidence type="ECO:0000256" key="2">
    <source>
        <dbReference type="SAM" id="SignalP"/>
    </source>
</evidence>
<evidence type="ECO:0000313" key="4">
    <source>
        <dbReference type="Proteomes" id="UP000198287"/>
    </source>
</evidence>
<sequence>MLLVFYVVTIWFLTTSYVQSLDVHFYTKQFSFHRTVLDFIQSHNTPKFYSKVVISWEIYTNSTQPVPPPQRRFASYFYAINIFPGSDNSSSSAYYDKFYQPFEPTLLSPHSFLFLHLDYPRYWPFKNLRGEIYLVLRGRIFQFVVNGESNILRGLPPQLQLVTLPLRLNKYLAPFYERITYVNNPRSVCWESLNAWRRDVPPCKAPDSIINVQASVFNLTIVQSNENHWDYEIIYAVLASPGKYVGHLVEFKDIQDSISYCKKYVPTTNWTVWFIPFGKFVWILVATAVWIVAFTSWIAFGVQDEKFWIWKTLVFQIFFQVSMFMRQPIRNCNRTNVTLGFASLILLSLYETFLTGLLIAPSPPEKYRHIGDLVEAGIKCFIDRLNPNFIKIETMGDSERIRESWSTS</sequence>
<reference evidence="3 4" key="1">
    <citation type="submission" date="2015-12" db="EMBL/GenBank/DDBJ databases">
        <title>The genome of Folsomia candida.</title>
        <authorList>
            <person name="Faddeeva A."/>
            <person name="Derks M.F."/>
            <person name="Anvar Y."/>
            <person name="Smit S."/>
            <person name="Van Straalen N."/>
            <person name="Roelofs D."/>
        </authorList>
    </citation>
    <scope>NUCLEOTIDE SEQUENCE [LARGE SCALE GENOMIC DNA]</scope>
    <source>
        <strain evidence="3 4">VU population</strain>
        <tissue evidence="3">Whole body</tissue>
    </source>
</reference>
<dbReference type="AlphaFoldDB" id="A0A226E8Q1"/>
<protein>
    <submittedName>
        <fullName evidence="3">Uncharacterized protein</fullName>
    </submittedName>
</protein>
<dbReference type="EMBL" id="LNIX01000005">
    <property type="protein sequence ID" value="OXA53417.1"/>
    <property type="molecule type" value="Genomic_DNA"/>
</dbReference>
<keyword evidence="1" id="KW-0812">Transmembrane</keyword>
<dbReference type="Proteomes" id="UP000198287">
    <property type="component" value="Unassembled WGS sequence"/>
</dbReference>